<proteinExistence type="predicted"/>
<keyword evidence="2" id="KW-1185">Reference proteome</keyword>
<protein>
    <recommendedName>
        <fullName evidence="3">DUF4253 domain-containing protein</fullName>
    </recommendedName>
</protein>
<accession>A0ABX1II80</accession>
<sequence>MRSPALTAALADIDTVFDGFASPTETGCGRCHLPEETAHLRTPYTRVPPEVLDMYLFEVPDHFDDHAASMRRLLPQGARAMVDGALDGFGWGFHGLARADWRRWPVEQADAVEAWVTAWWAEVVRSPDPPYPVEDVFETCAAILRDAGPLVDRWERHPVADAHLVAALGAWLEELLEDRSPFTWIPHAEDELLAALRSWVAAHAPARLRALGEPDLAERAGLLALSYDDRWAHPYWRTASATN</sequence>
<name>A0ABX1II80_STRGB</name>
<evidence type="ECO:0000313" key="1">
    <source>
        <dbReference type="EMBL" id="NKQ25339.1"/>
    </source>
</evidence>
<reference evidence="1 2" key="1">
    <citation type="submission" date="2020-04" db="EMBL/GenBank/DDBJ databases">
        <title>Genome sequence of Streptomyces galbus strain I339.</title>
        <authorList>
            <person name="Silva E.A.N."/>
            <person name="Merces M."/>
            <person name="Castelo Branco A.P.O.T."/>
            <person name="Vasconcelos P.C."/>
            <person name="Costa N.P."/>
            <person name="Marinho G.C.S."/>
            <person name="Oliveira C.J.B."/>
            <person name="Araujo D."/>
            <person name="Rodrigues Junior V.S."/>
            <person name="Almeida R."/>
            <person name="Silva Filho U.R."/>
            <person name="Andrade A.S.A."/>
            <person name="Cibulski S.P."/>
        </authorList>
    </citation>
    <scope>NUCLEOTIDE SEQUENCE [LARGE SCALE GENOMIC DNA]</scope>
    <source>
        <strain evidence="1 2">I339</strain>
    </source>
</reference>
<gene>
    <name evidence="1" type="ORF">HF200_12995</name>
</gene>
<dbReference type="RefSeq" id="WP_168373668.1">
    <property type="nucleotide sequence ID" value="NZ_JAAXMD010000098.1"/>
</dbReference>
<dbReference type="Proteomes" id="UP000744032">
    <property type="component" value="Unassembled WGS sequence"/>
</dbReference>
<evidence type="ECO:0000313" key="2">
    <source>
        <dbReference type="Proteomes" id="UP000744032"/>
    </source>
</evidence>
<organism evidence="1 2">
    <name type="scientific">Streptomyces galbus</name>
    <dbReference type="NCBI Taxonomy" id="33898"/>
    <lineage>
        <taxon>Bacteria</taxon>
        <taxon>Bacillati</taxon>
        <taxon>Actinomycetota</taxon>
        <taxon>Actinomycetes</taxon>
        <taxon>Kitasatosporales</taxon>
        <taxon>Streptomycetaceae</taxon>
        <taxon>Streptomyces</taxon>
    </lineage>
</organism>
<comment type="caution">
    <text evidence="1">The sequence shown here is derived from an EMBL/GenBank/DDBJ whole genome shotgun (WGS) entry which is preliminary data.</text>
</comment>
<dbReference type="EMBL" id="JAAXMD010000098">
    <property type="protein sequence ID" value="NKQ25339.1"/>
    <property type="molecule type" value="Genomic_DNA"/>
</dbReference>
<evidence type="ECO:0008006" key="3">
    <source>
        <dbReference type="Google" id="ProtNLM"/>
    </source>
</evidence>